<evidence type="ECO:0000313" key="4">
    <source>
        <dbReference type="Proteomes" id="UP001432209"/>
    </source>
</evidence>
<keyword evidence="2" id="KW-0472">Membrane</keyword>
<feature type="transmembrane region" description="Helical" evidence="2">
    <location>
        <begin position="262"/>
        <end position="281"/>
    </location>
</feature>
<dbReference type="RefSeq" id="WP_329078694.1">
    <property type="nucleotide sequence ID" value="NZ_CP109495.1"/>
</dbReference>
<organism evidence="3 4">
    <name type="scientific">Streptomyces niveus</name>
    <name type="common">Streptomyces spheroides</name>
    <dbReference type="NCBI Taxonomy" id="193462"/>
    <lineage>
        <taxon>Bacteria</taxon>
        <taxon>Bacillati</taxon>
        <taxon>Actinomycetota</taxon>
        <taxon>Actinomycetes</taxon>
        <taxon>Kitasatosporales</taxon>
        <taxon>Streptomycetaceae</taxon>
        <taxon>Streptomyces</taxon>
    </lineage>
</organism>
<gene>
    <name evidence="3" type="ORF">OG442_27720</name>
</gene>
<evidence type="ECO:0000313" key="3">
    <source>
        <dbReference type="EMBL" id="WUX55017.1"/>
    </source>
</evidence>
<evidence type="ECO:0000256" key="2">
    <source>
        <dbReference type="SAM" id="Phobius"/>
    </source>
</evidence>
<keyword evidence="4" id="KW-1185">Reference proteome</keyword>
<feature type="transmembrane region" description="Helical" evidence="2">
    <location>
        <begin position="286"/>
        <end position="303"/>
    </location>
</feature>
<feature type="region of interest" description="Disordered" evidence="1">
    <location>
        <begin position="1"/>
        <end position="45"/>
    </location>
</feature>
<protein>
    <submittedName>
        <fullName evidence="3">Uncharacterized protein</fullName>
    </submittedName>
</protein>
<feature type="transmembrane region" description="Helical" evidence="2">
    <location>
        <begin position="105"/>
        <end position="122"/>
    </location>
</feature>
<accession>A0ABZ2A8I5</accession>
<dbReference type="EMBL" id="CP109495">
    <property type="protein sequence ID" value="WUX55017.1"/>
    <property type="molecule type" value="Genomic_DNA"/>
</dbReference>
<keyword evidence="2" id="KW-0812">Transmembrane</keyword>
<reference evidence="3" key="1">
    <citation type="submission" date="2022-10" db="EMBL/GenBank/DDBJ databases">
        <title>The complete genomes of actinobacterial strains from the NBC collection.</title>
        <authorList>
            <person name="Joergensen T.S."/>
            <person name="Alvarez Arevalo M."/>
            <person name="Sterndorff E.B."/>
            <person name="Faurdal D."/>
            <person name="Vuksanovic O."/>
            <person name="Mourched A.-S."/>
            <person name="Charusanti P."/>
            <person name="Shaw S."/>
            <person name="Blin K."/>
            <person name="Weber T."/>
        </authorList>
    </citation>
    <scope>NUCLEOTIDE SEQUENCE</scope>
    <source>
        <strain evidence="3">NBC_01432</strain>
    </source>
</reference>
<feature type="transmembrane region" description="Helical" evidence="2">
    <location>
        <begin position="129"/>
        <end position="146"/>
    </location>
</feature>
<feature type="compositionally biased region" description="Gly residues" evidence="1">
    <location>
        <begin position="10"/>
        <end position="29"/>
    </location>
</feature>
<evidence type="ECO:0000256" key="1">
    <source>
        <dbReference type="SAM" id="MobiDB-lite"/>
    </source>
</evidence>
<feature type="compositionally biased region" description="Pro residues" evidence="1">
    <location>
        <begin position="30"/>
        <end position="41"/>
    </location>
</feature>
<proteinExistence type="predicted"/>
<feature type="transmembrane region" description="Helical" evidence="2">
    <location>
        <begin position="200"/>
        <end position="221"/>
    </location>
</feature>
<feature type="transmembrane region" description="Helical" evidence="2">
    <location>
        <begin position="323"/>
        <end position="343"/>
    </location>
</feature>
<keyword evidence="2" id="KW-1133">Transmembrane helix</keyword>
<feature type="transmembrane region" description="Helical" evidence="2">
    <location>
        <begin position="51"/>
        <end position="72"/>
    </location>
</feature>
<feature type="transmembrane region" description="Helical" evidence="2">
    <location>
        <begin position="166"/>
        <end position="188"/>
    </location>
</feature>
<dbReference type="Proteomes" id="UP001432209">
    <property type="component" value="Chromosome"/>
</dbReference>
<sequence length="362" mass="38362">MDDRWSGTTGTSGQGGPAGPAPGYGYGPPGFGPPQPFAPPEPDGRAARRHLGAYVTSGILLILFAGALAGWITDTLISVGIDADALLEGLVKSHPRLMLPVFTPYEWAFAVALLVVGIAALTRRRTARGAALLLAFLLLGVGARQLGGLTRTEYRDTMFAAEHGTLIVLTYVFAFLAAATVLTLLLMARERDVPREPVTGGRRAAGVLLILIGAVQGFWYARGLREFNEILGPDGGRGAFAEWWHELLNINARGGYGASAGFTYYHSAALAAFLVVGVLLLRGTPAARGAALALLAISAYIQLRELAGLDYGMLSEYYQDTVTGWSITSSFTVAAATLLAITLTRHTPRHHAPPQYPPSPLP</sequence>
<name>A0ABZ2A8I5_STRNV</name>